<dbReference type="EMBL" id="LAZR01003509">
    <property type="protein sequence ID" value="KKN17550.1"/>
    <property type="molecule type" value="Genomic_DNA"/>
</dbReference>
<protein>
    <submittedName>
        <fullName evidence="1">Uncharacterized protein</fullName>
    </submittedName>
</protein>
<comment type="caution">
    <text evidence="1">The sequence shown here is derived from an EMBL/GenBank/DDBJ whole genome shotgun (WGS) entry which is preliminary data.</text>
</comment>
<dbReference type="AlphaFoldDB" id="A0A0F9NDI4"/>
<evidence type="ECO:0000313" key="1">
    <source>
        <dbReference type="EMBL" id="KKN17550.1"/>
    </source>
</evidence>
<gene>
    <name evidence="1" type="ORF">LCGC14_0964750</name>
</gene>
<organism evidence="1">
    <name type="scientific">marine sediment metagenome</name>
    <dbReference type="NCBI Taxonomy" id="412755"/>
    <lineage>
        <taxon>unclassified sequences</taxon>
        <taxon>metagenomes</taxon>
        <taxon>ecological metagenomes</taxon>
    </lineage>
</organism>
<sequence>MKDWKYKIGQEVTYKTLKVEDITCECCGHIETDYKTIERHGRITGRMRDYVISEPAPFTIHREAQTDGTTLCVPVIGELKAPVKENFYTINGESVYEGSIKRKK</sequence>
<reference evidence="1" key="1">
    <citation type="journal article" date="2015" name="Nature">
        <title>Complex archaea that bridge the gap between prokaryotes and eukaryotes.</title>
        <authorList>
            <person name="Spang A."/>
            <person name="Saw J.H."/>
            <person name="Jorgensen S.L."/>
            <person name="Zaremba-Niedzwiedzka K."/>
            <person name="Martijn J."/>
            <person name="Lind A.E."/>
            <person name="van Eijk R."/>
            <person name="Schleper C."/>
            <person name="Guy L."/>
            <person name="Ettema T.J."/>
        </authorList>
    </citation>
    <scope>NUCLEOTIDE SEQUENCE</scope>
</reference>
<name>A0A0F9NDI4_9ZZZZ</name>
<proteinExistence type="predicted"/>
<accession>A0A0F9NDI4</accession>